<proteinExistence type="predicted"/>
<dbReference type="Proteomes" id="UP000258309">
    <property type="component" value="Unassembled WGS sequence"/>
</dbReference>
<dbReference type="InterPro" id="IPR027417">
    <property type="entry name" value="P-loop_NTPase"/>
</dbReference>
<sequence length="898" mass="103675">MLDLPPAKQPPEWHKSLQGLAEGCKATGDELLGVLKGLATSGKRWKSFRVALASMWEQSKIDATIMRLESYKSQMTLCLVLQIEAINRQLDTTLSGKISELVNNFGTIIKSLADEFRDQLKKEGTTYDQKIDAVLPEDGIWKSEAQLSKADPINIGKASEILIRVASEGNDVATTLAILKALRYNSMDFRHSRIADAHPHTFQWIFSHRLDRWLQSNHMPIYWVSGKPGSGKSTLIKYVVDNPETISYLRLWAGGRRLVTASFFFWIAGTEIQKSQDGLFRSLLFEILRQCPEMTPVAFPSVWSNIAHHLDLDAWHHHDLVEALRRIKLHDSWSTCFCFFIDGLDEYNGSHIELIKVLQDLVTGLNVKICLSSRPWNIFEHAFGKDIVSKVYVQDLNKEDIKAYVEQKLEEQPDFQELASREEGAAELVSDLIGKAQGVFLWVYLVVRSLLDGLVNDDRISDLHRRLRAFPPDLDEYFRYIFDSLDPIYQLQTGRALVVFLTSRQPLTLMNHWSLDLEEEDANFALKMDQRCLPETEVDLQSSRMSKRLNARCKGLLEVTPFPSLVSDYNYQNQVDFLHRTVRDFLIEQADIRERLSSWTKESFNPHLAICRILLAEVKMLRVDPAYFEDHSILSERIEEFAFHMQVVESQVGSYPEELLDELERTIAGFSKAIYVQDPHQSLPVKSYPWANWSFADRRWRTIRGDTFLTFAVERNLSRYVQLKLDKGKQYLHRSEGRPLLDYATGNIFDGDWNRQRRDAHLQIVTSLLSHGADPNECWNRGTVWGNYLYFLSNKKAYSAAAEDWPRQFYFDLISQFLTHGAEYLNPVKANPAARYDITMVTKSPFLLSPSETIKNMLPEDITELLRRRLQAGYPRDLARERSKTKQMLKKFFHGKNI</sequence>
<dbReference type="OMA" id="CERTIGG"/>
<dbReference type="InterPro" id="IPR036770">
    <property type="entry name" value="Ankyrin_rpt-contain_sf"/>
</dbReference>
<dbReference type="PANTHER" id="PTHR10039">
    <property type="entry name" value="AMELOGENIN"/>
    <property type="match status" value="1"/>
</dbReference>
<dbReference type="InterPro" id="IPR056884">
    <property type="entry name" value="NPHP3-like_N"/>
</dbReference>
<feature type="domain" description="Nephrocystin 3-like N-terminal" evidence="2">
    <location>
        <begin position="201"/>
        <end position="374"/>
    </location>
</feature>
<keyword evidence="5" id="KW-1185">Reference proteome</keyword>
<name>A0A3E2HA49_SCYLI</name>
<accession>A0A3E2HA49</accession>
<evidence type="ECO:0000259" key="2">
    <source>
        <dbReference type="Pfam" id="PF24883"/>
    </source>
</evidence>
<dbReference type="Pfam" id="PF25053">
    <property type="entry name" value="DUF7791"/>
    <property type="match status" value="1"/>
</dbReference>
<dbReference type="Gene3D" id="3.40.50.300">
    <property type="entry name" value="P-loop containing nucleotide triphosphate hydrolases"/>
    <property type="match status" value="1"/>
</dbReference>
<comment type="caution">
    <text evidence="4">The sequence shown here is derived from an EMBL/GenBank/DDBJ whole genome shotgun (WGS) entry which is preliminary data.</text>
</comment>
<evidence type="ECO:0000256" key="1">
    <source>
        <dbReference type="ARBA" id="ARBA00022737"/>
    </source>
</evidence>
<dbReference type="OrthoDB" id="341259at2759"/>
<protein>
    <submittedName>
        <fullName evidence="4">Uncharacterized protein</fullName>
    </submittedName>
</protein>
<dbReference type="EMBL" id="NCSJ02000104">
    <property type="protein sequence ID" value="RFU30268.1"/>
    <property type="molecule type" value="Genomic_DNA"/>
</dbReference>
<evidence type="ECO:0000259" key="3">
    <source>
        <dbReference type="Pfam" id="PF25053"/>
    </source>
</evidence>
<organism evidence="4 5">
    <name type="scientific">Scytalidium lignicola</name>
    <name type="common">Hyphomycete</name>
    <dbReference type="NCBI Taxonomy" id="5539"/>
    <lineage>
        <taxon>Eukaryota</taxon>
        <taxon>Fungi</taxon>
        <taxon>Dikarya</taxon>
        <taxon>Ascomycota</taxon>
        <taxon>Pezizomycotina</taxon>
        <taxon>Leotiomycetes</taxon>
        <taxon>Leotiomycetes incertae sedis</taxon>
        <taxon>Scytalidium</taxon>
    </lineage>
</organism>
<dbReference type="InterPro" id="IPR056693">
    <property type="entry name" value="DUF7791"/>
</dbReference>
<feature type="non-terminal residue" evidence="4">
    <location>
        <position position="898"/>
    </location>
</feature>
<gene>
    <name evidence="4" type="ORF">B7463_g6064</name>
</gene>
<dbReference type="Pfam" id="PF24883">
    <property type="entry name" value="NPHP3_N"/>
    <property type="match status" value="1"/>
</dbReference>
<dbReference type="PANTHER" id="PTHR10039:SF5">
    <property type="entry name" value="NACHT DOMAIN-CONTAINING PROTEIN"/>
    <property type="match status" value="1"/>
</dbReference>
<feature type="domain" description="DUF7791" evidence="3">
    <location>
        <begin position="484"/>
        <end position="622"/>
    </location>
</feature>
<evidence type="ECO:0000313" key="5">
    <source>
        <dbReference type="Proteomes" id="UP000258309"/>
    </source>
</evidence>
<dbReference type="SUPFAM" id="SSF52540">
    <property type="entry name" value="P-loop containing nucleoside triphosphate hydrolases"/>
    <property type="match status" value="1"/>
</dbReference>
<feature type="non-terminal residue" evidence="4">
    <location>
        <position position="1"/>
    </location>
</feature>
<reference evidence="4 5" key="1">
    <citation type="submission" date="2018-05" db="EMBL/GenBank/DDBJ databases">
        <title>Draft genome sequence of Scytalidium lignicola DSM 105466, a ubiquitous saprotrophic fungus.</title>
        <authorList>
            <person name="Buettner E."/>
            <person name="Gebauer A.M."/>
            <person name="Hofrichter M."/>
            <person name="Liers C."/>
            <person name="Kellner H."/>
        </authorList>
    </citation>
    <scope>NUCLEOTIDE SEQUENCE [LARGE SCALE GENOMIC DNA]</scope>
    <source>
        <strain evidence="4 5">DSM 105466</strain>
    </source>
</reference>
<dbReference type="STRING" id="5539.A0A3E2HA49"/>
<dbReference type="AlphaFoldDB" id="A0A3E2HA49"/>
<dbReference type="Gene3D" id="1.25.40.20">
    <property type="entry name" value="Ankyrin repeat-containing domain"/>
    <property type="match status" value="1"/>
</dbReference>
<evidence type="ECO:0000313" key="4">
    <source>
        <dbReference type="EMBL" id="RFU30268.1"/>
    </source>
</evidence>
<keyword evidence="1" id="KW-0677">Repeat</keyword>